<dbReference type="InterPro" id="IPR036280">
    <property type="entry name" value="Multihaem_cyt_sf"/>
</dbReference>
<dbReference type="RefSeq" id="WP_011791658.1">
    <property type="nucleotide sequence ID" value="NC_008751.1"/>
</dbReference>
<dbReference type="GO" id="GO:0009055">
    <property type="term" value="F:electron transfer activity"/>
    <property type="evidence" value="ECO:0007669"/>
    <property type="project" value="InterPro"/>
</dbReference>
<comment type="subcellular location">
    <subcellularLocation>
        <location evidence="1">Cell envelope</location>
    </subcellularLocation>
</comment>
<evidence type="ECO:0000256" key="5">
    <source>
        <dbReference type="ARBA" id="ARBA00022982"/>
    </source>
</evidence>
<dbReference type="GO" id="GO:0046872">
    <property type="term" value="F:metal ion binding"/>
    <property type="evidence" value="ECO:0007669"/>
    <property type="project" value="UniProtKB-KW"/>
</dbReference>
<feature type="binding site" description="axial binding residue" evidence="7">
    <location>
        <position position="82"/>
    </location>
    <ligand>
        <name>heme c</name>
        <dbReference type="ChEBI" id="CHEBI:61717"/>
        <label>1</label>
    </ligand>
    <ligandPart>
        <name>Fe</name>
        <dbReference type="ChEBI" id="CHEBI:18248"/>
    </ligandPart>
</feature>
<feature type="binding site" description="axial binding residue" evidence="7">
    <location>
        <position position="51"/>
    </location>
    <ligand>
        <name>heme c</name>
        <dbReference type="ChEBI" id="CHEBI:61717"/>
        <label>1</label>
    </ligand>
    <ligandPart>
        <name>Fe</name>
        <dbReference type="ChEBI" id="CHEBI:18248"/>
    </ligandPart>
</feature>
<feature type="binding site" description="axial binding residue" evidence="7">
    <location>
        <position position="129"/>
    </location>
    <ligand>
        <name>heme c</name>
        <dbReference type="ChEBI" id="CHEBI:61717"/>
        <label>1</label>
    </ligand>
    <ligandPart>
        <name>Fe</name>
        <dbReference type="ChEBI" id="CHEBI:18248"/>
    </ligandPart>
</feature>
<feature type="binding site" description="covalent" evidence="7">
    <location>
        <position position="64"/>
    </location>
    <ligand>
        <name>heme c</name>
        <dbReference type="ChEBI" id="CHEBI:61717"/>
        <label>1</label>
    </ligand>
</feature>
<keyword evidence="6 7" id="KW-0408">Iron</keyword>
<dbReference type="GO" id="GO:0030313">
    <property type="term" value="C:cell envelope"/>
    <property type="evidence" value="ECO:0007669"/>
    <property type="project" value="UniProtKB-SubCell"/>
</dbReference>
<protein>
    <submittedName>
        <fullName evidence="11">Cytochrome c, class III</fullName>
    </submittedName>
</protein>
<accession>A0A0H3A4W4</accession>
<dbReference type="CDD" id="cd08168">
    <property type="entry name" value="Cytochrom_C3"/>
    <property type="match status" value="1"/>
</dbReference>
<keyword evidence="2" id="KW-0813">Transport</keyword>
<feature type="signal peptide" evidence="9">
    <location>
        <begin position="1"/>
        <end position="24"/>
    </location>
</feature>
<dbReference type="InterPro" id="IPR020942">
    <property type="entry name" value="Cyt_c_III_dom"/>
</dbReference>
<feature type="domain" description="Class III cytochrome C" evidence="10">
    <location>
        <begin position="31"/>
        <end position="129"/>
    </location>
</feature>
<feature type="binding site" description="axial binding residue" evidence="7">
    <location>
        <position position="112"/>
    </location>
    <ligand>
        <name>heme c</name>
        <dbReference type="ChEBI" id="CHEBI:61717"/>
        <label>1</label>
    </ligand>
    <ligandPart>
        <name>Fe</name>
        <dbReference type="ChEBI" id="CHEBI:18248"/>
    </ligandPart>
</feature>
<evidence type="ECO:0000256" key="1">
    <source>
        <dbReference type="ARBA" id="ARBA00004196"/>
    </source>
</evidence>
<gene>
    <name evidence="11" type="ordered locus">Dvul_0504</name>
</gene>
<feature type="binding site" description="axial binding residue" evidence="7">
    <location>
        <position position="111"/>
    </location>
    <ligand>
        <name>heme c</name>
        <dbReference type="ChEBI" id="CHEBI:61717"/>
        <label>1</label>
    </ligand>
    <ligandPart>
        <name>Fe</name>
        <dbReference type="ChEBI" id="CHEBI:18248"/>
    </ligandPart>
</feature>
<comment type="cofactor">
    <cofactor evidence="7">
        <name>heme c</name>
        <dbReference type="ChEBI" id="CHEBI:61717"/>
    </cofactor>
    <text evidence="7">Binds 4 heme c groups covalently per monomer.</text>
</comment>
<feature type="binding site" description="axial binding residue" evidence="7">
    <location>
        <position position="128"/>
    </location>
    <ligand>
        <name>heme c</name>
        <dbReference type="ChEBI" id="CHEBI:61717"/>
        <label>1</label>
    </ligand>
    <ligandPart>
        <name>Fe</name>
        <dbReference type="ChEBI" id="CHEBI:18248"/>
    </ligandPart>
</feature>
<dbReference type="InterPro" id="IPR002322">
    <property type="entry name" value="Cyt_c_III"/>
</dbReference>
<proteinExistence type="predicted"/>
<dbReference type="Proteomes" id="UP000009173">
    <property type="component" value="Chromosome"/>
</dbReference>
<dbReference type="EMBL" id="CP000527">
    <property type="protein sequence ID" value="ABM27527.1"/>
    <property type="molecule type" value="Genomic_DNA"/>
</dbReference>
<dbReference type="KEGG" id="dvl:Dvul_0504"/>
<evidence type="ECO:0000256" key="7">
    <source>
        <dbReference type="PIRSR" id="PIRSR602322-1"/>
    </source>
</evidence>
<sequence precursor="true">MRYLVISLFAVSLLVAGSALVGNAADAAKAPKKAIELKHGTSKRMHVMFNHTTHKDIACEQCHHDSPSPDKPYASCTDNDCHATPGPRERDTMSMFVAYHAKDTDRSCYGCHKKMAAQHPEFTGCRPCHMSPQARKEAAASKKK</sequence>
<dbReference type="Pfam" id="PF02085">
    <property type="entry name" value="Cytochrom_CIII"/>
    <property type="match status" value="1"/>
</dbReference>
<evidence type="ECO:0000256" key="8">
    <source>
        <dbReference type="SAM" id="MobiDB-lite"/>
    </source>
</evidence>
<feature type="region of interest" description="Disordered" evidence="8">
    <location>
        <begin position="64"/>
        <end position="89"/>
    </location>
</feature>
<evidence type="ECO:0000313" key="11">
    <source>
        <dbReference type="EMBL" id="ABM27527.1"/>
    </source>
</evidence>
<name>A0A0H3A4W4_NITV4</name>
<feature type="binding site" description="axial binding residue" evidence="7">
    <location>
        <position position="59"/>
    </location>
    <ligand>
        <name>heme c</name>
        <dbReference type="ChEBI" id="CHEBI:61717"/>
        <label>1</label>
    </ligand>
    <ligandPart>
        <name>Fe</name>
        <dbReference type="ChEBI" id="CHEBI:18248"/>
    </ligandPart>
</feature>
<keyword evidence="3 7" id="KW-0349">Heme</keyword>
<evidence type="ECO:0000256" key="3">
    <source>
        <dbReference type="ARBA" id="ARBA00022617"/>
    </source>
</evidence>
<feature type="binding site" description="axial binding residue" evidence="7">
    <location>
        <position position="81"/>
    </location>
    <ligand>
        <name>heme c</name>
        <dbReference type="ChEBI" id="CHEBI:61717"/>
        <label>1</label>
    </ligand>
    <ligandPart>
        <name>Fe</name>
        <dbReference type="ChEBI" id="CHEBI:18248"/>
    </ligandPart>
</feature>
<feature type="binding site" description="axial binding residue" evidence="7">
    <location>
        <position position="108"/>
    </location>
    <ligand>
        <name>heme c</name>
        <dbReference type="ChEBI" id="CHEBI:61717"/>
        <label>1</label>
    </ligand>
    <ligandPart>
        <name>Fe</name>
        <dbReference type="ChEBI" id="CHEBI:18248"/>
    </ligandPart>
</feature>
<dbReference type="GO" id="GO:0020037">
    <property type="term" value="F:heme binding"/>
    <property type="evidence" value="ECO:0007669"/>
    <property type="project" value="InterPro"/>
</dbReference>
<dbReference type="Gene3D" id="3.90.10.10">
    <property type="entry name" value="Cytochrome C3"/>
    <property type="match status" value="1"/>
</dbReference>
<evidence type="ECO:0000256" key="9">
    <source>
        <dbReference type="SAM" id="SignalP"/>
    </source>
</evidence>
<keyword evidence="9" id="KW-0732">Signal</keyword>
<dbReference type="HOGENOM" id="CLU_125874_3_1_7"/>
<feature type="binding site" description="axial binding residue" evidence="7">
    <location>
        <position position="54"/>
    </location>
    <ligand>
        <name>heme c</name>
        <dbReference type="ChEBI" id="CHEBI:61717"/>
        <label>3</label>
    </ligand>
    <ligandPart>
        <name>Fe</name>
        <dbReference type="ChEBI" id="CHEBI:18248"/>
    </ligandPart>
</feature>
<dbReference type="AlphaFoldDB" id="A0A0H3A4W4"/>
<dbReference type="PRINTS" id="PR00609">
    <property type="entry name" value="CYTOCHROMEC3"/>
</dbReference>
<evidence type="ECO:0000256" key="2">
    <source>
        <dbReference type="ARBA" id="ARBA00022448"/>
    </source>
</evidence>
<evidence type="ECO:0000256" key="4">
    <source>
        <dbReference type="ARBA" id="ARBA00022723"/>
    </source>
</evidence>
<dbReference type="SUPFAM" id="SSF48695">
    <property type="entry name" value="Multiheme cytochromes"/>
    <property type="match status" value="1"/>
</dbReference>
<reference evidence="12" key="1">
    <citation type="journal article" date="2009" name="Environ. Microbiol.">
        <title>Contribution of mobile genetic elements to Desulfovibrio vulgaris genome plasticity.</title>
        <authorList>
            <person name="Walker C.B."/>
            <person name="Stolyar S."/>
            <person name="Chivian D."/>
            <person name="Pinel N."/>
            <person name="Gabster J.A."/>
            <person name="Dehal P.S."/>
            <person name="He Z."/>
            <person name="Yang Z.K."/>
            <person name="Yen H.C."/>
            <person name="Zhou J."/>
            <person name="Wall J.D."/>
            <person name="Hazen T.C."/>
            <person name="Arkin A.P."/>
            <person name="Stahl D.A."/>
        </authorList>
    </citation>
    <scope>NUCLEOTIDE SEQUENCE [LARGE SCALE GENOMIC DNA]</scope>
    <source>
        <strain evidence="12">DP4</strain>
    </source>
</reference>
<keyword evidence="4 7" id="KW-0479">Metal-binding</keyword>
<feature type="chain" id="PRO_5002604079" evidence="9">
    <location>
        <begin position="25"/>
        <end position="144"/>
    </location>
</feature>
<feature type="binding site" description="axial binding residue" evidence="7">
    <location>
        <position position="76"/>
    </location>
    <ligand>
        <name>heme c</name>
        <dbReference type="ChEBI" id="CHEBI:61717"/>
        <label>1</label>
    </ligand>
    <ligandPart>
        <name>Fe</name>
        <dbReference type="ChEBI" id="CHEBI:18248"/>
    </ligandPart>
</feature>
<evidence type="ECO:0000259" key="10">
    <source>
        <dbReference type="Pfam" id="PF02085"/>
    </source>
</evidence>
<keyword evidence="5" id="KW-0249">Electron transport</keyword>
<organism evidence="11 12">
    <name type="scientific">Nitratidesulfovibrio vulgaris (strain DP4)</name>
    <name type="common">Desulfovibrio vulgaris</name>
    <dbReference type="NCBI Taxonomy" id="391774"/>
    <lineage>
        <taxon>Bacteria</taxon>
        <taxon>Pseudomonadati</taxon>
        <taxon>Thermodesulfobacteriota</taxon>
        <taxon>Desulfovibrionia</taxon>
        <taxon>Desulfovibrionales</taxon>
        <taxon>Desulfovibrionaceae</taxon>
        <taxon>Nitratidesulfovibrio</taxon>
    </lineage>
</organism>
<evidence type="ECO:0000313" key="12">
    <source>
        <dbReference type="Proteomes" id="UP000009173"/>
    </source>
</evidence>
<evidence type="ECO:0000256" key="6">
    <source>
        <dbReference type="ARBA" id="ARBA00023004"/>
    </source>
</evidence>
<feature type="binding site" description="axial binding residue" evidence="7">
    <location>
        <position position="63"/>
    </location>
    <ligand>
        <name>heme c</name>
        <dbReference type="ChEBI" id="CHEBI:61717"/>
        <label>1</label>
    </ligand>
    <ligandPart>
        <name>Fe</name>
        <dbReference type="ChEBI" id="CHEBI:18248"/>
    </ligandPart>
</feature>
<feature type="binding site" description="axial binding residue" evidence="7">
    <location>
        <position position="125"/>
    </location>
    <ligand>
        <name>heme c</name>
        <dbReference type="ChEBI" id="CHEBI:61717"/>
        <label>1</label>
    </ligand>
    <ligandPart>
        <name>Fe</name>
        <dbReference type="ChEBI" id="CHEBI:18248"/>
    </ligandPart>
</feature>
<feature type="binding site" description="axial binding residue" evidence="7">
    <location>
        <position position="62"/>
    </location>
    <ligand>
        <name>heme c</name>
        <dbReference type="ChEBI" id="CHEBI:61717"/>
        <label>1</label>
    </ligand>
    <ligandPart>
        <name>Fe</name>
        <dbReference type="ChEBI" id="CHEBI:18248"/>
    </ligandPart>
</feature>